<dbReference type="PANTHER" id="PTHR43384:SF10">
    <property type="entry name" value="ATPASE INVOLVED IN CHROMOSOME PARTITIONING, PARA_MIND FAMILY"/>
    <property type="match status" value="1"/>
</dbReference>
<name>M0DPA4_9EURY</name>
<dbReference type="InterPro" id="IPR027417">
    <property type="entry name" value="P-loop_NTPase"/>
</dbReference>
<dbReference type="PATRIC" id="fig|1227485.3.peg.1680"/>
<reference evidence="3 4" key="1">
    <citation type="journal article" date="2014" name="PLoS Genet.">
        <title>Phylogenetically driven sequencing of extremely halophilic archaea reveals strategies for static and dynamic osmo-response.</title>
        <authorList>
            <person name="Becker E.A."/>
            <person name="Seitzer P.M."/>
            <person name="Tritt A."/>
            <person name="Larsen D."/>
            <person name="Krusor M."/>
            <person name="Yao A.I."/>
            <person name="Wu D."/>
            <person name="Madern D."/>
            <person name="Eisen J.A."/>
            <person name="Darling A.E."/>
            <person name="Facciotti M.T."/>
        </authorList>
    </citation>
    <scope>NUCLEOTIDE SEQUENCE [LARGE SCALE GENOMIC DNA]</scope>
    <source>
        <strain evidence="3 4">DSM 14210</strain>
    </source>
</reference>
<gene>
    <name evidence="3" type="ORF">C472_08721</name>
</gene>
<feature type="region of interest" description="Disordered" evidence="1">
    <location>
        <begin position="247"/>
        <end position="568"/>
    </location>
</feature>
<proteinExistence type="predicted"/>
<dbReference type="EMBL" id="AOJD01000048">
    <property type="protein sequence ID" value="ELZ37331.1"/>
    <property type="molecule type" value="Genomic_DNA"/>
</dbReference>
<protein>
    <submittedName>
        <fullName evidence="3">Cobyrinic acid ac-diamide synthase</fullName>
    </submittedName>
</protein>
<dbReference type="GO" id="GO:0005524">
    <property type="term" value="F:ATP binding"/>
    <property type="evidence" value="ECO:0007669"/>
    <property type="project" value="TreeGrafter"/>
</dbReference>
<feature type="compositionally biased region" description="Acidic residues" evidence="1">
    <location>
        <begin position="464"/>
        <end position="485"/>
    </location>
</feature>
<feature type="compositionally biased region" description="Acidic residues" evidence="1">
    <location>
        <begin position="329"/>
        <end position="355"/>
    </location>
</feature>
<evidence type="ECO:0000313" key="3">
    <source>
        <dbReference type="EMBL" id="ELZ37331.1"/>
    </source>
</evidence>
<dbReference type="Pfam" id="PF01656">
    <property type="entry name" value="CbiA"/>
    <property type="match status" value="1"/>
</dbReference>
<sequence>MATVYAVASAKGGVGKTTTTAALATILAESGADVVAIDADLGMANLASAVGVTPGETTVHDVLADEAEPEAAVREGPSGLRVVPGSAELDAYAAADPSGLRRVIEAFDDAEFVFVDAGAGLSHDSTLPLAIADETLLVSTPERSALGDTEKTRQLTERLGGTVAGAAITRVTDDTDEVVTALLDAPVLARIPDDEAVARAAAANRSLSAVAPDAPATRAYRDLARALTGVDVAGAGLDGPAAEAAIGARSGDGVDDGDGSGIDEESGDGDESEDDESEDDGSDGDEERAAEDGTTDETDATDGDADGEGPVTDDAVIVDDEPEPAVGDEGGEPSEGDEETPAPDDDRPADDDDIIVADPDAIGVTEPGDGDDIIVASEDEADADAVDEDGVTDADAGDADAVDEDGVTDADAGDAEAAGAGDAEAADADEATDTGRDDGDAESATEDRGSAADEDAETGVSADTEADADTETDEDDDADAIPDADETARATAAERTESNDDIEDELAGSIPFRDDDTGTMNTVLSEEAEGGDDPDGGADDDADGATADDDEDDGDGEDGGFFSRLLGR</sequence>
<feature type="domain" description="CobQ/CobB/MinD/ParA nucleotide binding" evidence="2">
    <location>
        <begin position="6"/>
        <end position="205"/>
    </location>
</feature>
<dbReference type="AlphaFoldDB" id="M0DPA4"/>
<dbReference type="Proteomes" id="UP000011523">
    <property type="component" value="Unassembled WGS sequence"/>
</dbReference>
<dbReference type="GO" id="GO:0009898">
    <property type="term" value="C:cytoplasmic side of plasma membrane"/>
    <property type="evidence" value="ECO:0007669"/>
    <property type="project" value="TreeGrafter"/>
</dbReference>
<dbReference type="InterPro" id="IPR050625">
    <property type="entry name" value="ParA/MinD_ATPase"/>
</dbReference>
<accession>M0DPA4</accession>
<dbReference type="SUPFAM" id="SSF52540">
    <property type="entry name" value="P-loop containing nucleoside triphosphate hydrolases"/>
    <property type="match status" value="1"/>
</dbReference>
<dbReference type="GO" id="GO:0005829">
    <property type="term" value="C:cytosol"/>
    <property type="evidence" value="ECO:0007669"/>
    <property type="project" value="TreeGrafter"/>
</dbReference>
<dbReference type="PANTHER" id="PTHR43384">
    <property type="entry name" value="SEPTUM SITE-DETERMINING PROTEIN MIND HOMOLOG, CHLOROPLASTIC-RELATED"/>
    <property type="match status" value="1"/>
</dbReference>
<dbReference type="GO" id="GO:0051782">
    <property type="term" value="P:negative regulation of cell division"/>
    <property type="evidence" value="ECO:0007669"/>
    <property type="project" value="TreeGrafter"/>
</dbReference>
<feature type="compositionally biased region" description="Basic and acidic residues" evidence="1">
    <location>
        <begin position="486"/>
        <end position="498"/>
    </location>
</feature>
<dbReference type="InterPro" id="IPR002586">
    <property type="entry name" value="CobQ/CobB/MinD/ParA_Nub-bd_dom"/>
</dbReference>
<feature type="compositionally biased region" description="Acidic residues" evidence="1">
    <location>
        <begin position="253"/>
        <end position="307"/>
    </location>
</feature>
<feature type="compositionally biased region" description="Acidic residues" evidence="1">
    <location>
        <begin position="368"/>
        <end position="414"/>
    </location>
</feature>
<evidence type="ECO:0000313" key="4">
    <source>
        <dbReference type="Proteomes" id="UP000011523"/>
    </source>
</evidence>
<evidence type="ECO:0000256" key="1">
    <source>
        <dbReference type="SAM" id="MobiDB-lite"/>
    </source>
</evidence>
<dbReference type="GO" id="GO:0016887">
    <property type="term" value="F:ATP hydrolysis activity"/>
    <property type="evidence" value="ECO:0007669"/>
    <property type="project" value="TreeGrafter"/>
</dbReference>
<keyword evidence="4" id="KW-1185">Reference proteome</keyword>
<organism evidence="3 4">
    <name type="scientific">Halorubrum tebenquichense DSM 14210</name>
    <dbReference type="NCBI Taxonomy" id="1227485"/>
    <lineage>
        <taxon>Archaea</taxon>
        <taxon>Methanobacteriati</taxon>
        <taxon>Methanobacteriota</taxon>
        <taxon>Stenosarchaea group</taxon>
        <taxon>Halobacteria</taxon>
        <taxon>Halobacteriales</taxon>
        <taxon>Haloferacaceae</taxon>
        <taxon>Halorubrum</taxon>
    </lineage>
</organism>
<dbReference type="OrthoDB" id="31168at2157"/>
<dbReference type="RefSeq" id="WP_006629418.1">
    <property type="nucleotide sequence ID" value="NZ_AOJD01000048.1"/>
</dbReference>
<feature type="compositionally biased region" description="Acidic residues" evidence="1">
    <location>
        <begin position="526"/>
        <end position="558"/>
    </location>
</feature>
<evidence type="ECO:0000259" key="2">
    <source>
        <dbReference type="Pfam" id="PF01656"/>
    </source>
</evidence>
<dbReference type="Gene3D" id="3.40.50.300">
    <property type="entry name" value="P-loop containing nucleotide triphosphate hydrolases"/>
    <property type="match status" value="1"/>
</dbReference>
<comment type="caution">
    <text evidence="3">The sequence shown here is derived from an EMBL/GenBank/DDBJ whole genome shotgun (WGS) entry which is preliminary data.</text>
</comment>